<dbReference type="OrthoDB" id="10587615at2759"/>
<feature type="non-terminal residue" evidence="2">
    <location>
        <position position="111"/>
    </location>
</feature>
<sequence length="111" mass="13184">LHRLTRQSANTTRYGTRSAWRIRLLPRRRFSRARRCSTPMVAFLPTMGLTSVMFPWRKPTPRRPQSRTIRSQGHGDPVKKIRALQVRSALVAKKKRKHQHRRRLILRVLLL</sequence>
<protein>
    <submittedName>
        <fullName evidence="2">Uncharacterized protein</fullName>
    </submittedName>
</protein>
<evidence type="ECO:0000256" key="1">
    <source>
        <dbReference type="SAM" id="MobiDB-lite"/>
    </source>
</evidence>
<gene>
    <name evidence="2" type="ORF">JG687_00003590</name>
</gene>
<comment type="caution">
    <text evidence="2">The sequence shown here is derived from an EMBL/GenBank/DDBJ whole genome shotgun (WGS) entry which is preliminary data.</text>
</comment>
<evidence type="ECO:0000313" key="2">
    <source>
        <dbReference type="EMBL" id="KAG6968709.1"/>
    </source>
</evidence>
<organism evidence="2 3">
    <name type="scientific">Phytophthora cactorum</name>
    <dbReference type="NCBI Taxonomy" id="29920"/>
    <lineage>
        <taxon>Eukaryota</taxon>
        <taxon>Sar</taxon>
        <taxon>Stramenopiles</taxon>
        <taxon>Oomycota</taxon>
        <taxon>Peronosporomycetes</taxon>
        <taxon>Peronosporales</taxon>
        <taxon>Peronosporaceae</taxon>
        <taxon>Phytophthora</taxon>
    </lineage>
</organism>
<reference evidence="2" key="1">
    <citation type="submission" date="2021-01" db="EMBL/GenBank/DDBJ databases">
        <title>Phytophthora aleatoria, a newly-described species from Pinus radiata is distinct from Phytophthora cactorum isolates based on comparative genomics.</title>
        <authorList>
            <person name="Mcdougal R."/>
            <person name="Panda P."/>
            <person name="Williams N."/>
            <person name="Studholme D.J."/>
        </authorList>
    </citation>
    <scope>NUCLEOTIDE SEQUENCE</scope>
    <source>
        <strain evidence="2">NZFS 3830</strain>
    </source>
</reference>
<dbReference type="AlphaFoldDB" id="A0A8T1UTJ9"/>
<accession>A0A8T1UTJ9</accession>
<evidence type="ECO:0000313" key="3">
    <source>
        <dbReference type="Proteomes" id="UP000688947"/>
    </source>
</evidence>
<dbReference type="Proteomes" id="UP000688947">
    <property type="component" value="Unassembled WGS sequence"/>
</dbReference>
<feature type="region of interest" description="Disordered" evidence="1">
    <location>
        <begin position="54"/>
        <end position="77"/>
    </location>
</feature>
<name>A0A8T1UTJ9_9STRA</name>
<dbReference type="EMBL" id="JAENGZ010000113">
    <property type="protein sequence ID" value="KAG6968709.1"/>
    <property type="molecule type" value="Genomic_DNA"/>
</dbReference>
<proteinExistence type="predicted"/>